<evidence type="ECO:0000313" key="2">
    <source>
        <dbReference type="EMBL" id="GHA26373.1"/>
    </source>
</evidence>
<dbReference type="Proteomes" id="UP000610456">
    <property type="component" value="Unassembled WGS sequence"/>
</dbReference>
<reference evidence="2" key="2">
    <citation type="submission" date="2020-09" db="EMBL/GenBank/DDBJ databases">
        <authorList>
            <person name="Sun Q."/>
            <person name="Kim S."/>
        </authorList>
    </citation>
    <scope>NUCLEOTIDE SEQUENCE</scope>
    <source>
        <strain evidence="2">KCTC 12719</strain>
    </source>
</reference>
<keyword evidence="1" id="KW-0472">Membrane</keyword>
<feature type="transmembrane region" description="Helical" evidence="1">
    <location>
        <begin position="15"/>
        <end position="34"/>
    </location>
</feature>
<comment type="caution">
    <text evidence="2">The sequence shown here is derived from an EMBL/GenBank/DDBJ whole genome shotgun (WGS) entry which is preliminary data.</text>
</comment>
<accession>A0A918S733</accession>
<gene>
    <name evidence="2" type="ORF">GCM10007103_04670</name>
</gene>
<sequence>MTPGQLQKAKKSRNILIGATAFAFICYLFAVFFILWGWALYSPLLVGGIFISYNLVKIQKRIKELEEEQ</sequence>
<reference evidence="2" key="1">
    <citation type="journal article" date="2014" name="Int. J. Syst. Evol. Microbiol.">
        <title>Complete genome sequence of Corynebacterium casei LMG S-19264T (=DSM 44701T), isolated from a smear-ripened cheese.</title>
        <authorList>
            <consortium name="US DOE Joint Genome Institute (JGI-PGF)"/>
            <person name="Walter F."/>
            <person name="Albersmeier A."/>
            <person name="Kalinowski J."/>
            <person name="Ruckert C."/>
        </authorList>
    </citation>
    <scope>NUCLEOTIDE SEQUENCE</scope>
    <source>
        <strain evidence="2">KCTC 12719</strain>
    </source>
</reference>
<dbReference type="AlphaFoldDB" id="A0A918S733"/>
<protein>
    <recommendedName>
        <fullName evidence="4">2TM domain-containing protein</fullName>
    </recommendedName>
</protein>
<name>A0A918S733_9FLAO</name>
<proteinExistence type="predicted"/>
<evidence type="ECO:0008006" key="4">
    <source>
        <dbReference type="Google" id="ProtNLM"/>
    </source>
</evidence>
<dbReference type="RefSeq" id="WP_189603017.1">
    <property type="nucleotide sequence ID" value="NZ_BMXB01000001.1"/>
</dbReference>
<keyword evidence="1" id="KW-1133">Transmembrane helix</keyword>
<keyword evidence="3" id="KW-1185">Reference proteome</keyword>
<evidence type="ECO:0000256" key="1">
    <source>
        <dbReference type="SAM" id="Phobius"/>
    </source>
</evidence>
<evidence type="ECO:0000313" key="3">
    <source>
        <dbReference type="Proteomes" id="UP000610456"/>
    </source>
</evidence>
<organism evidence="2 3">
    <name type="scientific">Salinimicrobium marinum</name>
    <dbReference type="NCBI Taxonomy" id="680283"/>
    <lineage>
        <taxon>Bacteria</taxon>
        <taxon>Pseudomonadati</taxon>
        <taxon>Bacteroidota</taxon>
        <taxon>Flavobacteriia</taxon>
        <taxon>Flavobacteriales</taxon>
        <taxon>Flavobacteriaceae</taxon>
        <taxon>Salinimicrobium</taxon>
    </lineage>
</organism>
<feature type="transmembrane region" description="Helical" evidence="1">
    <location>
        <begin position="40"/>
        <end position="56"/>
    </location>
</feature>
<keyword evidence="1" id="KW-0812">Transmembrane</keyword>
<dbReference type="EMBL" id="BMXB01000001">
    <property type="protein sequence ID" value="GHA26373.1"/>
    <property type="molecule type" value="Genomic_DNA"/>
</dbReference>